<dbReference type="KEGG" id="rhp:LPB142_13600"/>
<dbReference type="SUPFAM" id="SSF52266">
    <property type="entry name" value="SGNH hydrolase"/>
    <property type="match status" value="1"/>
</dbReference>
<evidence type="ECO:0000313" key="2">
    <source>
        <dbReference type="EMBL" id="AOZ70225.1"/>
    </source>
</evidence>
<reference evidence="2 3" key="1">
    <citation type="submission" date="2016-10" db="EMBL/GenBank/DDBJ databases">
        <title>Rhodobacter sp. LPB0142, isolated from sea water.</title>
        <authorList>
            <person name="Kim E."/>
            <person name="Yi H."/>
        </authorList>
    </citation>
    <scope>NUCLEOTIDE SEQUENCE [LARGE SCALE GENOMIC DNA]</scope>
    <source>
        <strain evidence="2 3">LPB0142</strain>
    </source>
</reference>
<dbReference type="RefSeq" id="WP_071166693.1">
    <property type="nucleotide sequence ID" value="NZ_CP017781.1"/>
</dbReference>
<dbReference type="STRING" id="1850250.LPB142_13600"/>
<dbReference type="Pfam" id="PF13472">
    <property type="entry name" value="Lipase_GDSL_2"/>
    <property type="match status" value="1"/>
</dbReference>
<evidence type="ECO:0000259" key="1">
    <source>
        <dbReference type="Pfam" id="PF13472"/>
    </source>
</evidence>
<feature type="domain" description="SGNH hydrolase-type esterase" evidence="1">
    <location>
        <begin position="51"/>
        <end position="217"/>
    </location>
</feature>
<dbReference type="PANTHER" id="PTHR30383">
    <property type="entry name" value="THIOESTERASE 1/PROTEASE 1/LYSOPHOSPHOLIPASE L1"/>
    <property type="match status" value="1"/>
</dbReference>
<keyword evidence="3" id="KW-1185">Reference proteome</keyword>
<dbReference type="CDD" id="cd01822">
    <property type="entry name" value="Lysophospholipase_L1_like"/>
    <property type="match status" value="1"/>
</dbReference>
<dbReference type="InterPro" id="IPR036514">
    <property type="entry name" value="SGNH_hydro_sf"/>
</dbReference>
<proteinExistence type="predicted"/>
<dbReference type="InterPro" id="IPR051532">
    <property type="entry name" value="Ester_Hydrolysis_Enzymes"/>
</dbReference>
<protein>
    <submittedName>
        <fullName evidence="2">Arylesterase</fullName>
    </submittedName>
</protein>
<evidence type="ECO:0000313" key="3">
    <source>
        <dbReference type="Proteomes" id="UP000176562"/>
    </source>
</evidence>
<dbReference type="InterPro" id="IPR013830">
    <property type="entry name" value="SGNH_hydro"/>
</dbReference>
<dbReference type="PANTHER" id="PTHR30383:SF24">
    <property type="entry name" value="THIOESTERASE 1_PROTEASE 1_LYSOPHOSPHOLIPASE L1"/>
    <property type="match status" value="1"/>
</dbReference>
<dbReference type="Gene3D" id="3.40.50.1110">
    <property type="entry name" value="SGNH hydrolase"/>
    <property type="match status" value="1"/>
</dbReference>
<gene>
    <name evidence="2" type="ORF">LPB142_13600</name>
</gene>
<dbReference type="GO" id="GO:0004622">
    <property type="term" value="F:phosphatidylcholine lysophospholipase activity"/>
    <property type="evidence" value="ECO:0007669"/>
    <property type="project" value="TreeGrafter"/>
</dbReference>
<dbReference type="Proteomes" id="UP000176562">
    <property type="component" value="Chromosome"/>
</dbReference>
<sequence length="237" mass="24082">MIGSVIKGLLRLASLRYGARGAGLNRLAGLFFVIFAAFGAPTLAAPVTVLALGDSLTQGYGLPPEDGLVPQLGRWLAAHGTEAELINAGVSGDTTAGGRARVEWSLTPEVGAVIVALGGNDLLRGLAPEEARANLDAILTTVGARGLPVLLVGLKAPGNYGAAYQADFDAIWPDLAAKHGALLLPDLLAPIAALPPETRAAEGLMQGDNIHPSAKGVAMVVEALGPKVQELVAKAAP</sequence>
<name>A0A1D9MEC3_9RHOB</name>
<organism evidence="2 3">
    <name type="scientific">Rhodobacter xanthinilyticus</name>
    <dbReference type="NCBI Taxonomy" id="1850250"/>
    <lineage>
        <taxon>Bacteria</taxon>
        <taxon>Pseudomonadati</taxon>
        <taxon>Pseudomonadota</taxon>
        <taxon>Alphaproteobacteria</taxon>
        <taxon>Rhodobacterales</taxon>
        <taxon>Rhodobacter group</taxon>
        <taxon>Rhodobacter</taxon>
    </lineage>
</organism>
<accession>A0A1D9MEC3</accession>
<dbReference type="EMBL" id="CP017781">
    <property type="protein sequence ID" value="AOZ70225.1"/>
    <property type="molecule type" value="Genomic_DNA"/>
</dbReference>
<dbReference type="AlphaFoldDB" id="A0A1D9MEC3"/>